<dbReference type="Gene3D" id="3.20.20.120">
    <property type="entry name" value="Enolase-like C-terminal domain"/>
    <property type="match status" value="1"/>
</dbReference>
<dbReference type="OrthoDB" id="9796450at2"/>
<dbReference type="InterPro" id="IPR029065">
    <property type="entry name" value="Enolase_C-like"/>
</dbReference>
<dbReference type="InterPro" id="IPR013342">
    <property type="entry name" value="Mandelate_racemase_C"/>
</dbReference>
<accession>A0A5M3WDT2</accession>
<dbReference type="SMART" id="SM00922">
    <property type="entry name" value="MR_MLE"/>
    <property type="match status" value="1"/>
</dbReference>
<comment type="caution">
    <text evidence="2">The sequence shown here is derived from an EMBL/GenBank/DDBJ whole genome shotgun (WGS) entry which is preliminary data.</text>
</comment>
<dbReference type="RefSeq" id="WP_155352937.1">
    <property type="nucleotide sequence ID" value="NZ_BAAAHL010000077.1"/>
</dbReference>
<dbReference type="Gene3D" id="3.30.390.10">
    <property type="entry name" value="Enolase-like, N-terminal domain"/>
    <property type="match status" value="1"/>
</dbReference>
<dbReference type="Pfam" id="PF13378">
    <property type="entry name" value="MR_MLE_C"/>
    <property type="match status" value="1"/>
</dbReference>
<evidence type="ECO:0000313" key="3">
    <source>
        <dbReference type="Proteomes" id="UP000331127"/>
    </source>
</evidence>
<dbReference type="SUPFAM" id="SSF51604">
    <property type="entry name" value="Enolase C-terminal domain-like"/>
    <property type="match status" value="1"/>
</dbReference>
<feature type="domain" description="Mandelate racemase/muconate lactonizing enzyme C-terminal" evidence="1">
    <location>
        <begin position="140"/>
        <end position="236"/>
    </location>
</feature>
<dbReference type="InterPro" id="IPR013341">
    <property type="entry name" value="Mandelate_racemase_N_dom"/>
</dbReference>
<evidence type="ECO:0000313" key="2">
    <source>
        <dbReference type="EMBL" id="GES07227.1"/>
    </source>
</evidence>
<evidence type="ECO:0000259" key="1">
    <source>
        <dbReference type="SMART" id="SM00922"/>
    </source>
</evidence>
<dbReference type="CDD" id="cd03316">
    <property type="entry name" value="MR_like"/>
    <property type="match status" value="1"/>
</dbReference>
<dbReference type="Pfam" id="PF02746">
    <property type="entry name" value="MR_MLE_N"/>
    <property type="match status" value="1"/>
</dbReference>
<dbReference type="EMBL" id="BLAE01000005">
    <property type="protein sequence ID" value="GES07227.1"/>
    <property type="molecule type" value="Genomic_DNA"/>
</dbReference>
<gene>
    <name evidence="2" type="ORF">Amac_008220</name>
</gene>
<protein>
    <submittedName>
        <fullName evidence="2">Mandelate racemase</fullName>
    </submittedName>
</protein>
<dbReference type="PANTHER" id="PTHR48080">
    <property type="entry name" value="D-GALACTONATE DEHYDRATASE-RELATED"/>
    <property type="match status" value="1"/>
</dbReference>
<keyword evidence="3" id="KW-1185">Reference proteome</keyword>
<sequence>MATIERVHVIGVGPDIPRTTWASMPPQFMLMTIVQVFDSDGGVGVGCTQSYGSGEYDFATFESIRTLGQYIIGKDPSNIEARWRDLHTYITPTAPGAIAAIDIALWDLAAKKARLPLYKMLGGSRDSIPAYASTAELETTADYLDHVEEMIADGFTAIKFHAWNVPEKDLEMLTTVHKKFGDTVTFMHDAENRYDFNGAVKVGRALEEMGFRWFEAPFRDYDLASYFRLRERIKIPIVPHGLWLMDLQEIYHHVSRFPWDAVRFDASMSGGITQARKMVAIAEALGLPAEQQSWGYSLIQGAAIHVGLASPVSSYFELPIPYDAYEYGIVNPIRCDENGEVRAPDGHGIGLEIDWDAMKRATLAEYDCKSVDDL</sequence>
<reference evidence="2 3" key="1">
    <citation type="submission" date="2019-10" db="EMBL/GenBank/DDBJ databases">
        <title>Whole genome shotgun sequence of Acrocarpospora macrocephala NBRC 16266.</title>
        <authorList>
            <person name="Ichikawa N."/>
            <person name="Kimura A."/>
            <person name="Kitahashi Y."/>
            <person name="Komaki H."/>
            <person name="Oguchi A."/>
        </authorList>
    </citation>
    <scope>NUCLEOTIDE SEQUENCE [LARGE SCALE GENOMIC DNA]</scope>
    <source>
        <strain evidence="2 3">NBRC 16266</strain>
    </source>
</reference>
<dbReference type="SUPFAM" id="SSF54826">
    <property type="entry name" value="Enolase N-terminal domain-like"/>
    <property type="match status" value="1"/>
</dbReference>
<name>A0A5M3WDT2_9ACTN</name>
<dbReference type="InterPro" id="IPR029017">
    <property type="entry name" value="Enolase-like_N"/>
</dbReference>
<dbReference type="InterPro" id="IPR034593">
    <property type="entry name" value="DgoD-like"/>
</dbReference>
<organism evidence="2 3">
    <name type="scientific">Acrocarpospora macrocephala</name>
    <dbReference type="NCBI Taxonomy" id="150177"/>
    <lineage>
        <taxon>Bacteria</taxon>
        <taxon>Bacillati</taxon>
        <taxon>Actinomycetota</taxon>
        <taxon>Actinomycetes</taxon>
        <taxon>Streptosporangiales</taxon>
        <taxon>Streptosporangiaceae</taxon>
        <taxon>Acrocarpospora</taxon>
    </lineage>
</organism>
<dbReference type="AlphaFoldDB" id="A0A5M3WDT2"/>
<dbReference type="Proteomes" id="UP000331127">
    <property type="component" value="Unassembled WGS sequence"/>
</dbReference>
<proteinExistence type="predicted"/>
<dbReference type="InterPro" id="IPR036849">
    <property type="entry name" value="Enolase-like_C_sf"/>
</dbReference>